<feature type="domain" description="HTH lysR-type" evidence="5">
    <location>
        <begin position="4"/>
        <end position="61"/>
    </location>
</feature>
<organism evidence="6 7">
    <name type="scientific">Paraburkholderia dipogonis</name>
    <dbReference type="NCBI Taxonomy" id="1211383"/>
    <lineage>
        <taxon>Bacteria</taxon>
        <taxon>Pseudomonadati</taxon>
        <taxon>Pseudomonadota</taxon>
        <taxon>Betaproteobacteria</taxon>
        <taxon>Burkholderiales</taxon>
        <taxon>Burkholderiaceae</taxon>
        <taxon>Paraburkholderia</taxon>
    </lineage>
</organism>
<evidence type="ECO:0000256" key="4">
    <source>
        <dbReference type="ARBA" id="ARBA00023163"/>
    </source>
</evidence>
<dbReference type="AlphaFoldDB" id="A0A4Y8MKG4"/>
<dbReference type="PANTHER" id="PTHR30419">
    <property type="entry name" value="HTH-TYPE TRANSCRIPTIONAL REGULATOR YBHD"/>
    <property type="match status" value="1"/>
</dbReference>
<dbReference type="InterPro" id="IPR036388">
    <property type="entry name" value="WH-like_DNA-bd_sf"/>
</dbReference>
<keyword evidence="2" id="KW-0805">Transcription regulation</keyword>
<dbReference type="FunFam" id="1.10.10.10:FF:000001">
    <property type="entry name" value="LysR family transcriptional regulator"/>
    <property type="match status" value="1"/>
</dbReference>
<sequence>MWQPDPTSLRMFIAICEEGSISRASEREGLAAAAVSRRIAEMEHALGTPLLSRRPRGVIPTPAGEMLLRHARHLMRYVAMMQEDLSEFSTGVRGVVRVMANISSIVEFVPDLIASFLKSNEKISVVLDERVSSDVVRGISDGIADIGICRDFVGGTEVQMTPFRADHFGVVVHGDHPLATRTEVAFVDTLDCQQIGFSANAALNSLMRRVAEKHGRQIRYRANVSTFDAACRLVQSNLGIAILPIEAISTYRIAYGLCAIPLLDDWAARQFVICVQHVDRLSLAARRFFDHVVGSMNRSDLG</sequence>
<comment type="similarity">
    <text evidence="1">Belongs to the LysR transcriptional regulatory family.</text>
</comment>
<comment type="caution">
    <text evidence="6">The sequence shown here is derived from an EMBL/GenBank/DDBJ whole genome shotgun (WGS) entry which is preliminary data.</text>
</comment>
<dbReference type="GO" id="GO:0003677">
    <property type="term" value="F:DNA binding"/>
    <property type="evidence" value="ECO:0007669"/>
    <property type="project" value="UniProtKB-KW"/>
</dbReference>
<dbReference type="Proteomes" id="UP000297385">
    <property type="component" value="Unassembled WGS sequence"/>
</dbReference>
<dbReference type="Gene3D" id="3.40.190.290">
    <property type="match status" value="1"/>
</dbReference>
<evidence type="ECO:0000256" key="2">
    <source>
        <dbReference type="ARBA" id="ARBA00023015"/>
    </source>
</evidence>
<dbReference type="Pfam" id="PF00126">
    <property type="entry name" value="HTH_1"/>
    <property type="match status" value="1"/>
</dbReference>
<dbReference type="Pfam" id="PF03466">
    <property type="entry name" value="LysR_substrate"/>
    <property type="match status" value="1"/>
</dbReference>
<dbReference type="InterPro" id="IPR005119">
    <property type="entry name" value="LysR_subst-bd"/>
</dbReference>
<keyword evidence="3" id="KW-0238">DNA-binding</keyword>
<reference evidence="6 7" key="1">
    <citation type="submission" date="2019-03" db="EMBL/GenBank/DDBJ databases">
        <title>Complete Genome Sequence of Paraburkholderia dipogonis ICMP 19430T, a Nitrogen-fixing Symbiont of the South African Invasive Legume Dipogon lignosus in New Zealand.</title>
        <authorList>
            <person name="De Meyer S.E."/>
        </authorList>
    </citation>
    <scope>NUCLEOTIDE SEQUENCE [LARGE SCALE GENOMIC DNA]</scope>
    <source>
        <strain evidence="6 7">ICMP 19430</strain>
    </source>
</reference>
<dbReference type="EMBL" id="SNVI01000005">
    <property type="protein sequence ID" value="TFE37966.1"/>
    <property type="molecule type" value="Genomic_DNA"/>
</dbReference>
<keyword evidence="4" id="KW-0804">Transcription</keyword>
<evidence type="ECO:0000256" key="3">
    <source>
        <dbReference type="ARBA" id="ARBA00023125"/>
    </source>
</evidence>
<dbReference type="InterPro" id="IPR000847">
    <property type="entry name" value="LysR_HTH_N"/>
</dbReference>
<evidence type="ECO:0000313" key="6">
    <source>
        <dbReference type="EMBL" id="TFE37966.1"/>
    </source>
</evidence>
<gene>
    <name evidence="6" type="ORF">E2553_41510</name>
</gene>
<dbReference type="SUPFAM" id="SSF46785">
    <property type="entry name" value="Winged helix' DNA-binding domain"/>
    <property type="match status" value="1"/>
</dbReference>
<protein>
    <submittedName>
        <fullName evidence="6">LysR family transcriptional regulator</fullName>
    </submittedName>
</protein>
<dbReference type="Gene3D" id="1.10.10.10">
    <property type="entry name" value="Winged helix-like DNA-binding domain superfamily/Winged helix DNA-binding domain"/>
    <property type="match status" value="1"/>
</dbReference>
<evidence type="ECO:0000256" key="1">
    <source>
        <dbReference type="ARBA" id="ARBA00009437"/>
    </source>
</evidence>
<dbReference type="InterPro" id="IPR050950">
    <property type="entry name" value="HTH-type_LysR_regulators"/>
</dbReference>
<dbReference type="InterPro" id="IPR036390">
    <property type="entry name" value="WH_DNA-bd_sf"/>
</dbReference>
<evidence type="ECO:0000313" key="7">
    <source>
        <dbReference type="Proteomes" id="UP000297385"/>
    </source>
</evidence>
<dbReference type="GO" id="GO:0005829">
    <property type="term" value="C:cytosol"/>
    <property type="evidence" value="ECO:0007669"/>
    <property type="project" value="TreeGrafter"/>
</dbReference>
<dbReference type="CDD" id="cd08421">
    <property type="entry name" value="PBP2_LTTR_like_1"/>
    <property type="match status" value="1"/>
</dbReference>
<dbReference type="SUPFAM" id="SSF53850">
    <property type="entry name" value="Periplasmic binding protein-like II"/>
    <property type="match status" value="1"/>
</dbReference>
<accession>A0A4Y8MKG4</accession>
<dbReference type="GO" id="GO:0003700">
    <property type="term" value="F:DNA-binding transcription factor activity"/>
    <property type="evidence" value="ECO:0007669"/>
    <property type="project" value="InterPro"/>
</dbReference>
<dbReference type="PANTHER" id="PTHR30419:SF2">
    <property type="entry name" value="LYSR FAMILY TRANSCRIPTIONAL REGULATOR"/>
    <property type="match status" value="1"/>
</dbReference>
<proteinExistence type="inferred from homology"/>
<dbReference type="PROSITE" id="PS50931">
    <property type="entry name" value="HTH_LYSR"/>
    <property type="match status" value="1"/>
</dbReference>
<name>A0A4Y8MKG4_9BURK</name>
<evidence type="ECO:0000259" key="5">
    <source>
        <dbReference type="PROSITE" id="PS50931"/>
    </source>
</evidence>